<proteinExistence type="predicted"/>
<reference evidence="1" key="1">
    <citation type="journal article" date="2014" name="Front. Microbiol.">
        <title>High frequency of phylogenetically diverse reductive dehalogenase-homologous genes in deep subseafloor sedimentary metagenomes.</title>
        <authorList>
            <person name="Kawai M."/>
            <person name="Futagami T."/>
            <person name="Toyoda A."/>
            <person name="Takaki Y."/>
            <person name="Nishi S."/>
            <person name="Hori S."/>
            <person name="Arai W."/>
            <person name="Tsubouchi T."/>
            <person name="Morono Y."/>
            <person name="Uchiyama I."/>
            <person name="Ito T."/>
            <person name="Fujiyama A."/>
            <person name="Inagaki F."/>
            <person name="Takami H."/>
        </authorList>
    </citation>
    <scope>NUCLEOTIDE SEQUENCE</scope>
    <source>
        <strain evidence="1">Expedition CK06-06</strain>
    </source>
</reference>
<name>X1GCE0_9ZZZZ</name>
<evidence type="ECO:0000313" key="1">
    <source>
        <dbReference type="EMBL" id="GAH54897.1"/>
    </source>
</evidence>
<dbReference type="EMBL" id="BARU01023593">
    <property type="protein sequence ID" value="GAH54897.1"/>
    <property type="molecule type" value="Genomic_DNA"/>
</dbReference>
<accession>X1GCE0</accession>
<comment type="caution">
    <text evidence="1">The sequence shown here is derived from an EMBL/GenBank/DDBJ whole genome shotgun (WGS) entry which is preliminary data.</text>
</comment>
<organism evidence="1">
    <name type="scientific">marine sediment metagenome</name>
    <dbReference type="NCBI Taxonomy" id="412755"/>
    <lineage>
        <taxon>unclassified sequences</taxon>
        <taxon>metagenomes</taxon>
        <taxon>ecological metagenomes</taxon>
    </lineage>
</organism>
<dbReference type="AlphaFoldDB" id="X1GCE0"/>
<gene>
    <name evidence="1" type="ORF">S03H2_38263</name>
</gene>
<sequence length="58" mass="6265">MKPYPCIPIEAGRQLPHGPVRPRLLAPFGKYSQISVAALNDAVKSGARVDNLKPESPI</sequence>
<protein>
    <submittedName>
        <fullName evidence="1">Uncharacterized protein</fullName>
    </submittedName>
</protein>